<dbReference type="InterPro" id="IPR033945">
    <property type="entry name" value="Cyt_c_oxase_su3_dom"/>
</dbReference>
<evidence type="ECO:0000313" key="12">
    <source>
        <dbReference type="Proteomes" id="UP000054498"/>
    </source>
</evidence>
<feature type="transmembrane region" description="Helical" evidence="9">
    <location>
        <begin position="123"/>
        <end position="147"/>
    </location>
</feature>
<keyword evidence="11" id="KW-0560">Oxidoreductase</keyword>
<keyword evidence="4 8" id="KW-0812">Transmembrane</keyword>
<dbReference type="RefSeq" id="XP_013906986.1">
    <property type="nucleotide sequence ID" value="NW_014013625.1"/>
</dbReference>
<sequence length="187" mass="20666">MFIMDEGRLSGPRLPQGHPSDPYLLWAFLHAALMPTVSIGMAWPPVGIVPVDWTRRPSLNTVLLATSYFSANAAKNAMDQGQRTACGLNLLLTIVLGVLFTLYQYLEYSSAAFTFSDSVFGSAFYLSTGFHGMHVMIGIFYLVVCFLTLKTASPGKSTALDLAVLYWHFVDLVWVLILTLVYVEAFP</sequence>
<evidence type="ECO:0000256" key="6">
    <source>
        <dbReference type="ARBA" id="ARBA00022989"/>
    </source>
</evidence>
<dbReference type="GO" id="GO:0016020">
    <property type="term" value="C:membrane"/>
    <property type="evidence" value="ECO:0007669"/>
    <property type="project" value="UniProtKB-SubCell"/>
</dbReference>
<dbReference type="GO" id="GO:0004129">
    <property type="term" value="F:cytochrome-c oxidase activity"/>
    <property type="evidence" value="ECO:0007669"/>
    <property type="project" value="InterPro"/>
</dbReference>
<dbReference type="Pfam" id="PF00510">
    <property type="entry name" value="COX3"/>
    <property type="match status" value="1"/>
</dbReference>
<comment type="similarity">
    <text evidence="2 8">Belongs to the cytochrome c oxidase subunit 3 family.</text>
</comment>
<feature type="transmembrane region" description="Helical" evidence="9">
    <location>
        <begin position="159"/>
        <end position="183"/>
    </location>
</feature>
<organism evidence="11 12">
    <name type="scientific">Monoraphidium neglectum</name>
    <dbReference type="NCBI Taxonomy" id="145388"/>
    <lineage>
        <taxon>Eukaryota</taxon>
        <taxon>Viridiplantae</taxon>
        <taxon>Chlorophyta</taxon>
        <taxon>core chlorophytes</taxon>
        <taxon>Chlorophyceae</taxon>
        <taxon>CS clade</taxon>
        <taxon>Sphaeropleales</taxon>
        <taxon>Selenastraceae</taxon>
        <taxon>Monoraphidium</taxon>
    </lineage>
</organism>
<dbReference type="PANTHER" id="PTHR11403">
    <property type="entry name" value="CYTOCHROME C OXIDASE SUBUNIT III"/>
    <property type="match status" value="1"/>
</dbReference>
<evidence type="ECO:0000256" key="3">
    <source>
        <dbReference type="ARBA" id="ARBA00015944"/>
    </source>
</evidence>
<dbReference type="GO" id="GO:0005739">
    <property type="term" value="C:mitochondrion"/>
    <property type="evidence" value="ECO:0007669"/>
    <property type="project" value="TreeGrafter"/>
</dbReference>
<evidence type="ECO:0000256" key="2">
    <source>
        <dbReference type="ARBA" id="ARBA00010581"/>
    </source>
</evidence>
<dbReference type="InterPro" id="IPR035973">
    <property type="entry name" value="Cyt_c_oxidase_su3-like_sf"/>
</dbReference>
<protein>
    <recommendedName>
        <fullName evidence="3 8">Cytochrome c oxidase subunit 3</fullName>
    </recommendedName>
</protein>
<dbReference type="InterPro" id="IPR024791">
    <property type="entry name" value="Cyt_c/ubiquinol_Oxase_su3"/>
</dbReference>
<dbReference type="GO" id="GO:0006123">
    <property type="term" value="P:mitochondrial electron transport, cytochrome c to oxygen"/>
    <property type="evidence" value="ECO:0007669"/>
    <property type="project" value="TreeGrafter"/>
</dbReference>
<evidence type="ECO:0000256" key="1">
    <source>
        <dbReference type="ARBA" id="ARBA00004141"/>
    </source>
</evidence>
<dbReference type="EMBL" id="CM002677">
    <property type="protein sequence ID" value="KIZ07967.1"/>
    <property type="molecule type" value="Genomic_DNA"/>
</dbReference>
<dbReference type="Proteomes" id="UP000054498">
    <property type="component" value="Mitochondrion MT"/>
</dbReference>
<keyword evidence="12" id="KW-1185">Reference proteome</keyword>
<dbReference type="OrthoDB" id="564124at2759"/>
<comment type="subcellular location">
    <subcellularLocation>
        <location evidence="1">Membrane</location>
        <topology evidence="1">Multi-pass membrane protein</topology>
    </subcellularLocation>
</comment>
<evidence type="ECO:0000256" key="4">
    <source>
        <dbReference type="ARBA" id="ARBA00022692"/>
    </source>
</evidence>
<reference evidence="11 12" key="1">
    <citation type="journal article" date="2013" name="BMC Genomics">
        <title>Reconstruction of the lipid metabolism for the microalga Monoraphidium neglectum from its genome sequence reveals characteristics suitable for biofuel production.</title>
        <authorList>
            <person name="Bogen C."/>
            <person name="Al-Dilaimi A."/>
            <person name="Albersmeier A."/>
            <person name="Wichmann J."/>
            <person name="Grundmann M."/>
            <person name="Rupp O."/>
            <person name="Lauersen K.J."/>
            <person name="Blifernez-Klassen O."/>
            <person name="Kalinowski J."/>
            <person name="Goesmann A."/>
            <person name="Mussgnug J.H."/>
            <person name="Kruse O."/>
        </authorList>
    </citation>
    <scope>NUCLEOTIDE SEQUENCE [LARGE SCALE GENOMIC DNA]</scope>
    <source>
        <strain evidence="11 12">SAG 48.87</strain>
    </source>
</reference>
<keyword evidence="5" id="KW-1278">Translocase</keyword>
<accession>A0A0D2N6Q6</accession>
<dbReference type="InterPro" id="IPR000298">
    <property type="entry name" value="Cyt_c_oxidase-like_su3"/>
</dbReference>
<dbReference type="PROSITE" id="PS50253">
    <property type="entry name" value="COX3"/>
    <property type="match status" value="1"/>
</dbReference>
<proteinExistence type="inferred from homology"/>
<dbReference type="PANTHER" id="PTHR11403:SF7">
    <property type="entry name" value="CYTOCHROME C OXIDASE SUBUNIT 3"/>
    <property type="match status" value="1"/>
</dbReference>
<keyword evidence="6 9" id="KW-1133">Transmembrane helix</keyword>
<comment type="function">
    <text evidence="8">Component of the cytochrome c oxidase, the last enzyme in the mitochondrial electron transport chain which drives oxidative phosphorylation. The respiratory chain contains 3 multisubunit complexes succinate dehydrogenase (complex II, CII), ubiquinol-cytochrome c oxidoreductase (cytochrome b-c1 complex, complex III, CIII) and cytochrome c oxidase (complex IV, CIV), that cooperate to transfer electrons derived from NADH and succinate to molecular oxygen, creating an electrochemical gradient over the inner membrane that drives transmembrane transport and the ATP synthase. Cytochrome c oxidase is the component of the respiratory chain that catalyzes the reduction of oxygen to water. Electrons originating from reduced cytochrome c in the intermembrane space (IMS) are transferred via the dinuclear copper A center (CU(A)) of subunit 2 and heme A of subunit 1 to the active site in subunit 1, a binuclear center (BNC) formed by heme A3 and copper B (CU(B)). The BNC reduces molecular oxygen to 2 water molecules using 4 electrons from cytochrome c in the IMS and 4 protons from the mitochondrial matrix.</text>
</comment>
<evidence type="ECO:0000256" key="9">
    <source>
        <dbReference type="SAM" id="Phobius"/>
    </source>
</evidence>
<name>A0A0D2N6Q6_9CHLO</name>
<dbReference type="STRING" id="145388.A0A0D2N6Q6"/>
<evidence type="ECO:0000256" key="5">
    <source>
        <dbReference type="ARBA" id="ARBA00022967"/>
    </source>
</evidence>
<feature type="domain" description="Heme-copper oxidase subunit III family profile" evidence="10">
    <location>
        <begin position="24"/>
        <end position="186"/>
    </location>
</feature>
<evidence type="ECO:0000256" key="8">
    <source>
        <dbReference type="RuleBase" id="RU003375"/>
    </source>
</evidence>
<dbReference type="InterPro" id="IPR013833">
    <property type="entry name" value="Cyt_c_oxidase_su3_a-hlx"/>
</dbReference>
<evidence type="ECO:0000259" key="10">
    <source>
        <dbReference type="PROSITE" id="PS50253"/>
    </source>
</evidence>
<dbReference type="SUPFAM" id="SSF81452">
    <property type="entry name" value="Cytochrome c oxidase subunit III-like"/>
    <property type="match status" value="1"/>
</dbReference>
<dbReference type="CDD" id="cd01665">
    <property type="entry name" value="Cyt_c_Oxidase_III"/>
    <property type="match status" value="1"/>
</dbReference>
<evidence type="ECO:0000256" key="7">
    <source>
        <dbReference type="ARBA" id="ARBA00023136"/>
    </source>
</evidence>
<keyword evidence="8 11" id="KW-0496">Mitochondrion</keyword>
<dbReference type="GO" id="GO:0016491">
    <property type="term" value="F:oxidoreductase activity"/>
    <property type="evidence" value="ECO:0007669"/>
    <property type="project" value="UniProtKB-KW"/>
</dbReference>
<feature type="transmembrane region" description="Helical" evidence="9">
    <location>
        <begin position="23"/>
        <end position="46"/>
    </location>
</feature>
<dbReference type="Gene3D" id="1.20.120.80">
    <property type="entry name" value="Cytochrome c oxidase, subunit III, four-helix bundle"/>
    <property type="match status" value="1"/>
</dbReference>
<geneLocation type="mitochondrion" evidence="11"/>
<gene>
    <name evidence="11" type="ORF">MNEG_16824</name>
</gene>
<evidence type="ECO:0000313" key="11">
    <source>
        <dbReference type="EMBL" id="KIZ07967.1"/>
    </source>
</evidence>
<keyword evidence="7 9" id="KW-0472">Membrane</keyword>
<dbReference type="GeneID" id="25734559"/>
<feature type="transmembrane region" description="Helical" evidence="9">
    <location>
        <begin position="86"/>
        <end position="103"/>
    </location>
</feature>
<dbReference type="AlphaFoldDB" id="A0A0D2N6Q6"/>